<organism evidence="3 4">
    <name type="scientific">Funneliformis mosseae</name>
    <name type="common">Endomycorrhizal fungus</name>
    <name type="synonym">Glomus mosseae</name>
    <dbReference type="NCBI Taxonomy" id="27381"/>
    <lineage>
        <taxon>Eukaryota</taxon>
        <taxon>Fungi</taxon>
        <taxon>Fungi incertae sedis</taxon>
        <taxon>Mucoromycota</taxon>
        <taxon>Glomeromycotina</taxon>
        <taxon>Glomeromycetes</taxon>
        <taxon>Glomerales</taxon>
        <taxon>Glomeraceae</taxon>
        <taxon>Funneliformis</taxon>
    </lineage>
</organism>
<keyword evidence="1" id="KW-0696">RNA-directed RNA polymerase</keyword>
<dbReference type="InterPro" id="IPR057596">
    <property type="entry name" value="RDRP_core"/>
</dbReference>
<dbReference type="GO" id="GO:0003968">
    <property type="term" value="F:RNA-directed RNA polymerase activity"/>
    <property type="evidence" value="ECO:0007669"/>
    <property type="project" value="UniProtKB-KW"/>
</dbReference>
<comment type="similarity">
    <text evidence="1">Belongs to the RdRP family.</text>
</comment>
<keyword evidence="1" id="KW-0694">RNA-binding</keyword>
<evidence type="ECO:0000313" key="4">
    <source>
        <dbReference type="Proteomes" id="UP000789375"/>
    </source>
</evidence>
<evidence type="ECO:0000256" key="1">
    <source>
        <dbReference type="RuleBase" id="RU363098"/>
    </source>
</evidence>
<dbReference type="Proteomes" id="UP000789375">
    <property type="component" value="Unassembled WGS sequence"/>
</dbReference>
<reference evidence="3" key="1">
    <citation type="submission" date="2021-06" db="EMBL/GenBank/DDBJ databases">
        <authorList>
            <person name="Kallberg Y."/>
            <person name="Tangrot J."/>
            <person name="Rosling A."/>
        </authorList>
    </citation>
    <scope>NUCLEOTIDE SEQUENCE</scope>
    <source>
        <strain evidence="3">87-6 pot B 2015</strain>
    </source>
</reference>
<evidence type="ECO:0000313" key="3">
    <source>
        <dbReference type="EMBL" id="CAG8616103.1"/>
    </source>
</evidence>
<evidence type="ECO:0000259" key="2">
    <source>
        <dbReference type="Pfam" id="PF05183"/>
    </source>
</evidence>
<comment type="caution">
    <text evidence="3">The sequence shown here is derived from an EMBL/GenBank/DDBJ whole genome shotgun (WGS) entry which is preliminary data.</text>
</comment>
<dbReference type="PANTHER" id="PTHR23079:SF55">
    <property type="entry name" value="RNA-DIRECTED RNA POLYMERASE"/>
    <property type="match status" value="1"/>
</dbReference>
<dbReference type="GO" id="GO:0030422">
    <property type="term" value="P:siRNA processing"/>
    <property type="evidence" value="ECO:0007669"/>
    <property type="project" value="TreeGrafter"/>
</dbReference>
<dbReference type="EC" id="2.7.7.48" evidence="1"/>
<dbReference type="GO" id="GO:0003723">
    <property type="term" value="F:RNA binding"/>
    <property type="evidence" value="ECO:0007669"/>
    <property type="project" value="UniProtKB-KW"/>
</dbReference>
<dbReference type="EMBL" id="CAJVPP010002944">
    <property type="protein sequence ID" value="CAG8616103.1"/>
    <property type="molecule type" value="Genomic_DNA"/>
</dbReference>
<dbReference type="InterPro" id="IPR007855">
    <property type="entry name" value="RDRP"/>
</dbReference>
<dbReference type="PANTHER" id="PTHR23079">
    <property type="entry name" value="RNA-DEPENDENT RNA POLYMERASE"/>
    <property type="match status" value="1"/>
</dbReference>
<keyword evidence="4" id="KW-1185">Reference proteome</keyword>
<gene>
    <name evidence="3" type="ORF">FMOSSE_LOCUS9725</name>
</gene>
<proteinExistence type="inferred from homology"/>
<name>A0A9N9CY12_FUNMO</name>
<dbReference type="Pfam" id="PF05183">
    <property type="entry name" value="RdRP"/>
    <property type="match status" value="1"/>
</dbReference>
<dbReference type="GO" id="GO:0031380">
    <property type="term" value="C:nuclear RNA-directed RNA polymerase complex"/>
    <property type="evidence" value="ECO:0007669"/>
    <property type="project" value="TreeGrafter"/>
</dbReference>
<protein>
    <recommendedName>
        <fullName evidence="1">RNA-dependent RNA polymerase</fullName>
        <ecNumber evidence="1">2.7.7.48</ecNumber>
    </recommendedName>
</protein>
<dbReference type="AlphaFoldDB" id="A0A9N9CY12"/>
<accession>A0A9N9CY12</accession>
<keyword evidence="1" id="KW-0808">Transferase</keyword>
<feature type="domain" description="RDRP core" evidence="2">
    <location>
        <begin position="46"/>
        <end position="534"/>
    </location>
</feature>
<keyword evidence="1" id="KW-0548">Nucleotidyltransferase</keyword>
<sequence length="593" mass="67768">MTQTFPNCSSIEVIQLIINDIPPLINGKAWVKALAFTPTEIKFTYQVQPNSRILEAVDPEKLLIADFRNLYFEDQQHSSTYITKILTEGILINEKRYNYLGQSNNQMKQHKCLLLQAEHQEIQQFLNKFGDWSSFTSVSKLSKRIGLLFSTGEKVFDLPSENYKVIDDVERNGLCFTDGCGLASKAIIIEVVKKMNLKFREKRYPSVIQIRYQGFKGILLYEKDLRGMTCHFRKSMHKFTCNGPNDFYVVDYSKPYTFGRLNTQIVMLLSSLGVPDDAFLHKQVQYFSRLDSMFTELSIALEDILNAENVALACDLIENGFTEKVLQYVNKLYKHEMGTSLKVKKGRLGAVESEKLRILVKDSRIAFVASDPTNKLQKNQCFFRPTIRNQPKTIVGPIFCVRNPCYHPGDILVLQAVNLPECEQIVDVLLFSVNGEVPTAHRSAGGDLDGDKFFVCWDPELMPRETVESYDYPGHEEIACQNIERTDLIRNFASYSNVGIAQCVELFMKWADAKGPRCEECVQINEFFSHAVDGQPVKIPDFLALPPEVDIQVRKDRIWNKLVTIAEERRASKLANKTNLAIQAEDPQKKMNN</sequence>
<comment type="catalytic activity">
    <reaction evidence="1">
        <text>RNA(n) + a ribonucleoside 5'-triphosphate = RNA(n+1) + diphosphate</text>
        <dbReference type="Rhea" id="RHEA:21248"/>
        <dbReference type="Rhea" id="RHEA-COMP:14527"/>
        <dbReference type="Rhea" id="RHEA-COMP:17342"/>
        <dbReference type="ChEBI" id="CHEBI:33019"/>
        <dbReference type="ChEBI" id="CHEBI:61557"/>
        <dbReference type="ChEBI" id="CHEBI:140395"/>
        <dbReference type="EC" id="2.7.7.48"/>
    </reaction>
</comment>